<keyword evidence="8 13" id="KW-0812">Transmembrane</keyword>
<dbReference type="InterPro" id="IPR050222">
    <property type="entry name" value="MATE_MdtK"/>
</dbReference>
<feature type="transmembrane region" description="Helical" evidence="13">
    <location>
        <begin position="192"/>
        <end position="218"/>
    </location>
</feature>
<evidence type="ECO:0000256" key="3">
    <source>
        <dbReference type="ARBA" id="ARBA00010199"/>
    </source>
</evidence>
<feature type="transmembrane region" description="Helical" evidence="13">
    <location>
        <begin position="387"/>
        <end position="408"/>
    </location>
</feature>
<evidence type="ECO:0000256" key="9">
    <source>
        <dbReference type="ARBA" id="ARBA00022989"/>
    </source>
</evidence>
<gene>
    <name evidence="14" type="ORF">WMO41_05100</name>
</gene>
<protein>
    <recommendedName>
        <fullName evidence="4">Probable multidrug resistance protein NorM</fullName>
    </recommendedName>
    <alternativeName>
        <fullName evidence="12">Multidrug-efflux transporter</fullName>
    </alternativeName>
</protein>
<comment type="subcellular location">
    <subcellularLocation>
        <location evidence="2">Cell membrane</location>
        <topology evidence="2">Multi-pass membrane protein</topology>
    </subcellularLocation>
</comment>
<dbReference type="NCBIfam" id="TIGR00797">
    <property type="entry name" value="matE"/>
    <property type="match status" value="1"/>
</dbReference>
<evidence type="ECO:0000256" key="2">
    <source>
        <dbReference type="ARBA" id="ARBA00004651"/>
    </source>
</evidence>
<evidence type="ECO:0000313" key="14">
    <source>
        <dbReference type="EMBL" id="MEQ2562538.1"/>
    </source>
</evidence>
<dbReference type="Pfam" id="PF01554">
    <property type="entry name" value="MatE"/>
    <property type="match status" value="2"/>
</dbReference>
<feature type="transmembrane region" description="Helical" evidence="13">
    <location>
        <begin position="359"/>
        <end position="380"/>
    </location>
</feature>
<feature type="transmembrane region" description="Helical" evidence="13">
    <location>
        <begin position="94"/>
        <end position="114"/>
    </location>
</feature>
<feature type="transmembrane region" description="Helical" evidence="13">
    <location>
        <begin position="316"/>
        <end position="339"/>
    </location>
</feature>
<accession>A0ABV1HKQ6</accession>
<keyword evidence="15" id="KW-1185">Reference proteome</keyword>
<keyword evidence="10" id="KW-0406">Ion transport</keyword>
<dbReference type="Proteomes" id="UP001437460">
    <property type="component" value="Unassembled WGS sequence"/>
</dbReference>
<keyword evidence="11 13" id="KW-0472">Membrane</keyword>
<feature type="transmembrane region" description="Helical" evidence="13">
    <location>
        <begin position="134"/>
        <end position="151"/>
    </location>
</feature>
<comment type="caution">
    <text evidence="14">The sequence shown here is derived from an EMBL/GenBank/DDBJ whole genome shotgun (WGS) entry which is preliminary data.</text>
</comment>
<evidence type="ECO:0000256" key="11">
    <source>
        <dbReference type="ARBA" id="ARBA00023136"/>
    </source>
</evidence>
<evidence type="ECO:0000256" key="5">
    <source>
        <dbReference type="ARBA" id="ARBA00022448"/>
    </source>
</evidence>
<feature type="transmembrane region" description="Helical" evidence="13">
    <location>
        <begin position="60"/>
        <end position="82"/>
    </location>
</feature>
<comment type="similarity">
    <text evidence="3">Belongs to the multi antimicrobial extrusion (MATE) (TC 2.A.66.1) family.</text>
</comment>
<keyword evidence="5" id="KW-0813">Transport</keyword>
<name>A0ABV1HKQ6_9FIRM</name>
<dbReference type="InterPro" id="IPR048279">
    <property type="entry name" value="MdtK-like"/>
</dbReference>
<dbReference type="RefSeq" id="WP_177292115.1">
    <property type="nucleotide sequence ID" value="NZ_JBBMFJ010000007.1"/>
</dbReference>
<evidence type="ECO:0000256" key="7">
    <source>
        <dbReference type="ARBA" id="ARBA00022475"/>
    </source>
</evidence>
<evidence type="ECO:0000313" key="15">
    <source>
        <dbReference type="Proteomes" id="UP001437460"/>
    </source>
</evidence>
<keyword evidence="9 13" id="KW-1133">Transmembrane helix</keyword>
<dbReference type="EMBL" id="JBBMFJ010000007">
    <property type="protein sequence ID" value="MEQ2562538.1"/>
    <property type="molecule type" value="Genomic_DNA"/>
</dbReference>
<evidence type="ECO:0000256" key="4">
    <source>
        <dbReference type="ARBA" id="ARBA00020268"/>
    </source>
</evidence>
<evidence type="ECO:0000256" key="13">
    <source>
        <dbReference type="SAM" id="Phobius"/>
    </source>
</evidence>
<dbReference type="PIRSF" id="PIRSF006603">
    <property type="entry name" value="DinF"/>
    <property type="match status" value="1"/>
</dbReference>
<feature type="transmembrane region" description="Helical" evidence="13">
    <location>
        <begin position="420"/>
        <end position="441"/>
    </location>
</feature>
<comment type="function">
    <text evidence="1">Multidrug efflux pump.</text>
</comment>
<sequence length="447" mass="48113">MTDTFMKEKPVFPLLVSMALPMVVSMLVNSLYNIIDSFYVAKISEDAMTALSLVYPVQNFINAAAIGFGVGINALVSLYLGAGEKEKAGNAAGQGLLCCLVHGVVLAVISLLFMPHFLAMFTDDEQVKALAMRYVWITFSFAPVIMAELFFEKIFQAVGRMKVAMVSLLCGAVTNIVLDPVMIFGIGGFLELGISGAAIATCVGQMVSLAVYLVMYVGKPFPVKFSGRDLRPNPPILKRLYGIGVPAILNLALPSLLISALNGILAASSASYVLVLGIYYKLQTFLYLPASGIVQGLRPLIGYNYGAKEMKRVWRLFELTLVMSAAIMAVGTLGCMFFSRGLMQLFTTNPETVEAGAQALRLISMGFLISSVSVTASGAFEGLGMGMSSLIISLCRYLVVILPAAWILNHFLGPVGVWHGFWISEWISAVVSGCLVARFAAICRAKH</sequence>
<evidence type="ECO:0000256" key="1">
    <source>
        <dbReference type="ARBA" id="ARBA00003408"/>
    </source>
</evidence>
<evidence type="ECO:0000256" key="10">
    <source>
        <dbReference type="ARBA" id="ARBA00023065"/>
    </source>
</evidence>
<organism evidence="14 15">
    <name type="scientific">Ventrimonas faecis</name>
    <dbReference type="NCBI Taxonomy" id="3133170"/>
    <lineage>
        <taxon>Bacteria</taxon>
        <taxon>Bacillati</taxon>
        <taxon>Bacillota</taxon>
        <taxon>Clostridia</taxon>
        <taxon>Lachnospirales</taxon>
        <taxon>Lachnospiraceae</taxon>
        <taxon>Ventrimonas</taxon>
    </lineage>
</organism>
<evidence type="ECO:0000256" key="8">
    <source>
        <dbReference type="ARBA" id="ARBA00022692"/>
    </source>
</evidence>
<keyword evidence="6" id="KW-0050">Antiport</keyword>
<feature type="transmembrane region" description="Helical" evidence="13">
    <location>
        <begin position="12"/>
        <end position="35"/>
    </location>
</feature>
<keyword evidence="7" id="KW-1003">Cell membrane</keyword>
<reference evidence="14 15" key="1">
    <citation type="submission" date="2024-03" db="EMBL/GenBank/DDBJ databases">
        <title>Human intestinal bacterial collection.</title>
        <authorList>
            <person name="Pauvert C."/>
            <person name="Hitch T.C.A."/>
            <person name="Clavel T."/>
        </authorList>
    </citation>
    <scope>NUCLEOTIDE SEQUENCE [LARGE SCALE GENOMIC DNA]</scope>
    <source>
        <strain evidence="14 15">CLA-AP-H27</strain>
    </source>
</reference>
<evidence type="ECO:0000256" key="6">
    <source>
        <dbReference type="ARBA" id="ARBA00022449"/>
    </source>
</evidence>
<dbReference type="InterPro" id="IPR002528">
    <property type="entry name" value="MATE_fam"/>
</dbReference>
<proteinExistence type="inferred from homology"/>
<feature type="transmembrane region" description="Helical" evidence="13">
    <location>
        <begin position="163"/>
        <end position="186"/>
    </location>
</feature>
<evidence type="ECO:0000256" key="12">
    <source>
        <dbReference type="ARBA" id="ARBA00031636"/>
    </source>
</evidence>
<dbReference type="PANTHER" id="PTHR43298">
    <property type="entry name" value="MULTIDRUG RESISTANCE PROTEIN NORM-RELATED"/>
    <property type="match status" value="1"/>
</dbReference>
<dbReference type="PANTHER" id="PTHR43298:SF2">
    <property type="entry name" value="FMN_FAD EXPORTER YEEO-RELATED"/>
    <property type="match status" value="1"/>
</dbReference>